<comment type="caution">
    <text evidence="1">The sequence shown here is derived from an EMBL/GenBank/DDBJ whole genome shotgun (WGS) entry which is preliminary data.</text>
</comment>
<proteinExistence type="predicted"/>
<name>A0A645DNE9_9ZZZZ</name>
<organism evidence="1">
    <name type="scientific">bioreactor metagenome</name>
    <dbReference type="NCBI Taxonomy" id="1076179"/>
    <lineage>
        <taxon>unclassified sequences</taxon>
        <taxon>metagenomes</taxon>
        <taxon>ecological metagenomes</taxon>
    </lineage>
</organism>
<dbReference type="AlphaFoldDB" id="A0A645DNE9"/>
<gene>
    <name evidence="1" type="ORF">SDC9_137178</name>
</gene>
<sequence length="136" mass="15265">MRAGQCIADDDGCEVQIQSAAISGKHTVFRLKTGQEKGIHTQFLQFFQQGRFVEGIAVSLINMQICFFYFQRFRNIVTIGTGYKTEIGFHVANANHRQVKLTEHANVVVDDTDGLCQGLSHHGTFFEVCLLNVNNQ</sequence>
<protein>
    <submittedName>
        <fullName evidence="1">Uncharacterized protein</fullName>
    </submittedName>
</protein>
<evidence type="ECO:0000313" key="1">
    <source>
        <dbReference type="EMBL" id="MPM90062.1"/>
    </source>
</evidence>
<dbReference type="EMBL" id="VSSQ01037385">
    <property type="protein sequence ID" value="MPM90062.1"/>
    <property type="molecule type" value="Genomic_DNA"/>
</dbReference>
<accession>A0A645DNE9</accession>
<reference evidence="1" key="1">
    <citation type="submission" date="2019-08" db="EMBL/GenBank/DDBJ databases">
        <authorList>
            <person name="Kucharzyk K."/>
            <person name="Murdoch R.W."/>
            <person name="Higgins S."/>
            <person name="Loffler F."/>
        </authorList>
    </citation>
    <scope>NUCLEOTIDE SEQUENCE</scope>
</reference>